<dbReference type="GO" id="GO:0005886">
    <property type="term" value="C:plasma membrane"/>
    <property type="evidence" value="ECO:0007669"/>
    <property type="project" value="InterPro"/>
</dbReference>
<keyword evidence="3 6" id="KW-0812">Transmembrane</keyword>
<evidence type="ECO:0000256" key="2">
    <source>
        <dbReference type="ARBA" id="ARBA00006510"/>
    </source>
</evidence>
<protein>
    <recommendedName>
        <fullName evidence="6">Transmembrane channel-like protein</fullName>
    </recommendedName>
</protein>
<dbReference type="Ensembl" id="ENSOANT00000070507.1">
    <property type="protein sequence ID" value="ENSOANP00000054093.1"/>
    <property type="gene ID" value="ENSOANG00000003220.3"/>
</dbReference>
<feature type="transmembrane region" description="Helical" evidence="6">
    <location>
        <begin position="672"/>
        <end position="693"/>
    </location>
</feature>
<accession>A0A6I8PJ25</accession>
<dbReference type="InterPro" id="IPR012496">
    <property type="entry name" value="TMC_dom"/>
</dbReference>
<dbReference type="Bgee" id="ENSOANG00000003220">
    <property type="expression patterns" value="Expressed in testis and 8 other cell types or tissues"/>
</dbReference>
<keyword evidence="4 6" id="KW-1133">Transmembrane helix</keyword>
<evidence type="ECO:0000313" key="9">
    <source>
        <dbReference type="Proteomes" id="UP000002279"/>
    </source>
</evidence>
<proteinExistence type="inferred from homology"/>
<reference evidence="8" key="3">
    <citation type="submission" date="2025-09" db="UniProtKB">
        <authorList>
            <consortium name="Ensembl"/>
        </authorList>
    </citation>
    <scope>IDENTIFICATION</scope>
    <source>
        <strain evidence="8">Glennie</strain>
    </source>
</reference>
<reference evidence="8 9" key="1">
    <citation type="journal article" date="2008" name="Nature">
        <title>Genome analysis of the platypus reveals unique signatures of evolution.</title>
        <authorList>
            <person name="Warren W.C."/>
            <person name="Hillier L.W."/>
            <person name="Marshall Graves J.A."/>
            <person name="Birney E."/>
            <person name="Ponting C.P."/>
            <person name="Grutzner F."/>
            <person name="Belov K."/>
            <person name="Miller W."/>
            <person name="Clarke L."/>
            <person name="Chinwalla A.T."/>
            <person name="Yang S.P."/>
            <person name="Heger A."/>
            <person name="Locke D.P."/>
            <person name="Miethke P."/>
            <person name="Waters P.D."/>
            <person name="Veyrunes F."/>
            <person name="Fulton L."/>
            <person name="Fulton B."/>
            <person name="Graves T."/>
            <person name="Wallis J."/>
            <person name="Puente X.S."/>
            <person name="Lopez-Otin C."/>
            <person name="Ordonez G.R."/>
            <person name="Eichler E.E."/>
            <person name="Chen L."/>
            <person name="Cheng Z."/>
            <person name="Deakin J.E."/>
            <person name="Alsop A."/>
            <person name="Thompson K."/>
            <person name="Kirby P."/>
            <person name="Papenfuss A.T."/>
            <person name="Wakefield M.J."/>
            <person name="Olender T."/>
            <person name="Lancet D."/>
            <person name="Huttley G.A."/>
            <person name="Smit A.F."/>
            <person name="Pask A."/>
            <person name="Temple-Smith P."/>
            <person name="Batzer M.A."/>
            <person name="Walker J.A."/>
            <person name="Konkel M.K."/>
            <person name="Harris R.S."/>
            <person name="Whittington C.M."/>
            <person name="Wong E.S."/>
            <person name="Gemmell N.J."/>
            <person name="Buschiazzo E."/>
            <person name="Vargas Jentzsch I.M."/>
            <person name="Merkel A."/>
            <person name="Schmitz J."/>
            <person name="Zemann A."/>
            <person name="Churakov G."/>
            <person name="Kriegs J.O."/>
            <person name="Brosius J."/>
            <person name="Murchison E.P."/>
            <person name="Sachidanandam R."/>
            <person name="Smith C."/>
            <person name="Hannon G.J."/>
            <person name="Tsend-Ayush E."/>
            <person name="McMillan D."/>
            <person name="Attenborough R."/>
            <person name="Rens W."/>
            <person name="Ferguson-Smith M."/>
            <person name="Lefevre C.M."/>
            <person name="Sharp J.A."/>
            <person name="Nicholas K.R."/>
            <person name="Ray D.A."/>
            <person name="Kube M."/>
            <person name="Reinhardt R."/>
            <person name="Pringle T.H."/>
            <person name="Taylor J."/>
            <person name="Jones R.C."/>
            <person name="Nixon B."/>
            <person name="Dacheux J.L."/>
            <person name="Niwa H."/>
            <person name="Sekita Y."/>
            <person name="Huang X."/>
            <person name="Stark A."/>
            <person name="Kheradpour P."/>
            <person name="Kellis M."/>
            <person name="Flicek P."/>
            <person name="Chen Y."/>
            <person name="Webber C."/>
            <person name="Hardison R."/>
            <person name="Nelson J."/>
            <person name="Hallsworth-Pepin K."/>
            <person name="Delehaunty K."/>
            <person name="Markovic C."/>
            <person name="Minx P."/>
            <person name="Feng Y."/>
            <person name="Kremitzki C."/>
            <person name="Mitreva M."/>
            <person name="Glasscock J."/>
            <person name="Wylie T."/>
            <person name="Wohldmann P."/>
            <person name="Thiru P."/>
            <person name="Nhan M.N."/>
            <person name="Pohl C.S."/>
            <person name="Smith S.M."/>
            <person name="Hou S."/>
            <person name="Nefedov M."/>
            <person name="de Jong P.J."/>
            <person name="Renfree M.B."/>
            <person name="Mardis E.R."/>
            <person name="Wilson R.K."/>
        </authorList>
    </citation>
    <scope>NUCLEOTIDE SEQUENCE [LARGE SCALE GENOMIC DNA]</scope>
    <source>
        <strain evidence="8 9">Glennie</strain>
    </source>
</reference>
<sequence length="729" mass="84786">MVHDFTVIFSRCSPGNCFLSLAVSPDIFAPEMDSLTLPNVAFLQQLPSYRSIVRRRMSKTGRDQEKNTLQRQETAEVRTPLEDLREENYFRGQSIREFAMNISEKRRLREIQETQTQYLSEWDQWKQYSSKSWKKFIDEAKELSSHLELWRNDIRSIEGKFGTGIQSYFSFLRFLVALNFVIFLVMFGFILLPIIISKHGVIESSFVSSSPKNVESHCTVYRVVSSGLIYFYSYIIDLLSGTGFLEHTSLFYGYYSLDAVKFKGITYNIPLAYLLSTFAYLALSLIWIVKRSVEGFKQNLVRGEDQFQSYCNKIFAGWDFCITDLNTAQLKHSSLQYELKTDLEEERLRQKIAERTPEQKLWIYSLRLILNTIVFAVLIGCFYSIYLATVYSQENMYMESKELIFGENLLVQYLPSVVITLANFITPIIFSIIIYYEDYSPAFEIRLTLMRCVFVRLASVYVLFFSLWTRITSCKTDKCKTCGYNYKLYPCWESQVGQEMYKLMIFDLIMIMAVTVFVDFPRKLLVTYFSSYKLIKFWGNQEFGIPDNVLGIVYGQTVCWIGTFYSPLLPAIATLKYIIIFYVKKISLIHTCRPSTRPFRASNSNFFFLLVLLIGLLLTFIPLELSIAHIPSSKACGPFIHYNSSWDIIPQTVHTFPNALQKVVYGITSEAFALPFFMVLCLIMFYFVALAGAHRRVVEQLREQLALESRDKLFLIRKLTEAQKEVGIR</sequence>
<comment type="similarity">
    <text evidence="2 6">Belongs to the TMC family.</text>
</comment>
<evidence type="ECO:0000313" key="8">
    <source>
        <dbReference type="Ensembl" id="ENSOANP00000054093.1"/>
    </source>
</evidence>
<organism evidence="8 9">
    <name type="scientific">Ornithorhynchus anatinus</name>
    <name type="common">Duckbill platypus</name>
    <dbReference type="NCBI Taxonomy" id="9258"/>
    <lineage>
        <taxon>Eukaryota</taxon>
        <taxon>Metazoa</taxon>
        <taxon>Chordata</taxon>
        <taxon>Craniata</taxon>
        <taxon>Vertebrata</taxon>
        <taxon>Euteleostomi</taxon>
        <taxon>Mammalia</taxon>
        <taxon>Monotremata</taxon>
        <taxon>Ornithorhynchidae</taxon>
        <taxon>Ornithorhynchus</taxon>
    </lineage>
</organism>
<feature type="transmembrane region" description="Helical" evidence="6">
    <location>
        <begin position="229"/>
        <end position="255"/>
    </location>
</feature>
<feature type="transmembrane region" description="Helical" evidence="6">
    <location>
        <begin position="368"/>
        <end position="392"/>
    </location>
</feature>
<evidence type="ECO:0000256" key="5">
    <source>
        <dbReference type="ARBA" id="ARBA00023136"/>
    </source>
</evidence>
<dbReference type="GO" id="GO:0008381">
    <property type="term" value="F:mechanosensitive monoatomic ion channel activity"/>
    <property type="evidence" value="ECO:0000318"/>
    <property type="project" value="GO_Central"/>
</dbReference>
<dbReference type="FunCoup" id="A0A6I8PJ25">
    <property type="interactions" value="307"/>
</dbReference>
<feature type="transmembrane region" description="Helical" evidence="6">
    <location>
        <begin position="604"/>
        <end position="623"/>
    </location>
</feature>
<dbReference type="Proteomes" id="UP000002279">
    <property type="component" value="Chromosome 2"/>
</dbReference>
<dbReference type="GO" id="GO:0008200">
    <property type="term" value="F:ion channel inhibitor activity"/>
    <property type="evidence" value="ECO:0007669"/>
    <property type="project" value="Ensembl"/>
</dbReference>
<reference evidence="8" key="2">
    <citation type="submission" date="2025-08" db="UniProtKB">
        <authorList>
            <consortium name="Ensembl"/>
        </authorList>
    </citation>
    <scope>IDENTIFICATION</scope>
    <source>
        <strain evidence="8">Glennie</strain>
    </source>
</reference>
<feature type="transmembrane region" description="Helical" evidence="6">
    <location>
        <begin position="174"/>
        <end position="196"/>
    </location>
</feature>
<evidence type="ECO:0000256" key="1">
    <source>
        <dbReference type="ARBA" id="ARBA00004141"/>
    </source>
</evidence>
<feature type="transmembrane region" description="Helical" evidence="6">
    <location>
        <begin position="448"/>
        <end position="468"/>
    </location>
</feature>
<dbReference type="OMA" id="QFFMTFF"/>
<evidence type="ECO:0000259" key="7">
    <source>
        <dbReference type="Pfam" id="PF07810"/>
    </source>
</evidence>
<dbReference type="PANTHER" id="PTHR23302">
    <property type="entry name" value="TRANSMEMBRANE CHANNEL-RELATED"/>
    <property type="match status" value="1"/>
</dbReference>
<dbReference type="Pfam" id="PF07810">
    <property type="entry name" value="TMC"/>
    <property type="match status" value="1"/>
</dbReference>
<feature type="transmembrane region" description="Helical" evidence="6">
    <location>
        <begin position="564"/>
        <end position="583"/>
    </location>
</feature>
<feature type="transmembrane region" description="Helical" evidence="6">
    <location>
        <begin position="267"/>
        <end position="289"/>
    </location>
</feature>
<dbReference type="AlphaFoldDB" id="A0A6I8PJ25"/>
<feature type="domain" description="TMC" evidence="7">
    <location>
        <begin position="491"/>
        <end position="602"/>
    </location>
</feature>
<keyword evidence="9" id="KW-1185">Reference proteome</keyword>
<name>A0A6I8PJ25_ORNAN</name>
<evidence type="ECO:0000256" key="4">
    <source>
        <dbReference type="ARBA" id="ARBA00022989"/>
    </source>
</evidence>
<dbReference type="InParanoid" id="A0A6I8PJ25"/>
<comment type="subcellular location">
    <subcellularLocation>
        <location evidence="1 6">Membrane</location>
        <topology evidence="1 6">Multi-pass membrane protein</topology>
    </subcellularLocation>
</comment>
<evidence type="ECO:0000256" key="6">
    <source>
        <dbReference type="RuleBase" id="RU310713"/>
    </source>
</evidence>
<dbReference type="PANTHER" id="PTHR23302:SF42">
    <property type="entry name" value="TRANSMEMBRANE CHANNEL-LIKE PROTEIN 7"/>
    <property type="match status" value="1"/>
</dbReference>
<dbReference type="InterPro" id="IPR038900">
    <property type="entry name" value="TMC"/>
</dbReference>
<dbReference type="GeneTree" id="ENSGT01050000244894"/>
<feature type="transmembrane region" description="Helical" evidence="6">
    <location>
        <begin position="413"/>
        <end position="436"/>
    </location>
</feature>
<gene>
    <name evidence="8" type="primary">TMC7</name>
</gene>
<keyword evidence="5 6" id="KW-0472">Membrane</keyword>
<evidence type="ECO:0000256" key="3">
    <source>
        <dbReference type="ARBA" id="ARBA00022692"/>
    </source>
</evidence>
<dbReference type="GO" id="GO:0050954">
    <property type="term" value="P:sensory perception of mechanical stimulus"/>
    <property type="evidence" value="ECO:0007669"/>
    <property type="project" value="Ensembl"/>
</dbReference>